<keyword evidence="8" id="KW-0472">Membrane</keyword>
<keyword evidence="7" id="KW-0902">Two-component regulatory system</keyword>
<dbReference type="InterPro" id="IPR036890">
    <property type="entry name" value="HATPase_C_sf"/>
</dbReference>
<dbReference type="EMBL" id="MZGV01000003">
    <property type="protein sequence ID" value="OPJ64633.1"/>
    <property type="molecule type" value="Genomic_DNA"/>
</dbReference>
<keyword evidence="6 10" id="KW-0418">Kinase</keyword>
<dbReference type="CDD" id="cd00082">
    <property type="entry name" value="HisKA"/>
    <property type="match status" value="1"/>
</dbReference>
<dbReference type="EC" id="2.7.13.3" evidence="3"/>
<dbReference type="Pfam" id="PF02518">
    <property type="entry name" value="HATPase_c"/>
    <property type="match status" value="1"/>
</dbReference>
<evidence type="ECO:0000256" key="8">
    <source>
        <dbReference type="SAM" id="Phobius"/>
    </source>
</evidence>
<feature type="domain" description="Histidine kinase" evidence="9">
    <location>
        <begin position="93"/>
        <end position="307"/>
    </location>
</feature>
<evidence type="ECO:0000256" key="3">
    <source>
        <dbReference type="ARBA" id="ARBA00012438"/>
    </source>
</evidence>
<dbReference type="Gene3D" id="3.30.565.10">
    <property type="entry name" value="Histidine kinase-like ATPase, C-terminal domain"/>
    <property type="match status" value="1"/>
</dbReference>
<keyword evidence="8" id="KW-0812">Transmembrane</keyword>
<evidence type="ECO:0000259" key="9">
    <source>
        <dbReference type="PROSITE" id="PS50109"/>
    </source>
</evidence>
<evidence type="ECO:0000256" key="2">
    <source>
        <dbReference type="ARBA" id="ARBA00004370"/>
    </source>
</evidence>
<organism evidence="10 11">
    <name type="scientific">Clostridium oryzae</name>
    <dbReference type="NCBI Taxonomy" id="1450648"/>
    <lineage>
        <taxon>Bacteria</taxon>
        <taxon>Bacillati</taxon>
        <taxon>Bacillota</taxon>
        <taxon>Clostridia</taxon>
        <taxon>Eubacteriales</taxon>
        <taxon>Clostridiaceae</taxon>
        <taxon>Clostridium</taxon>
    </lineage>
</organism>
<dbReference type="SUPFAM" id="SSF47384">
    <property type="entry name" value="Homodimeric domain of signal transducing histidine kinase"/>
    <property type="match status" value="1"/>
</dbReference>
<evidence type="ECO:0000313" key="11">
    <source>
        <dbReference type="Proteomes" id="UP000190080"/>
    </source>
</evidence>
<comment type="caution">
    <text evidence="10">The sequence shown here is derived from an EMBL/GenBank/DDBJ whole genome shotgun (WGS) entry which is preliminary data.</text>
</comment>
<reference evidence="10 11" key="1">
    <citation type="submission" date="2017-03" db="EMBL/GenBank/DDBJ databases">
        <title>Genome sequence of Clostridium oryzae DSM 28571.</title>
        <authorList>
            <person name="Poehlein A."/>
            <person name="Daniel R."/>
        </authorList>
    </citation>
    <scope>NUCLEOTIDE SEQUENCE [LARGE SCALE GENOMIC DNA]</scope>
    <source>
        <strain evidence="10 11">DSM 28571</strain>
    </source>
</reference>
<dbReference type="GO" id="GO:0005886">
    <property type="term" value="C:plasma membrane"/>
    <property type="evidence" value="ECO:0007669"/>
    <property type="project" value="TreeGrafter"/>
</dbReference>
<dbReference type="InterPro" id="IPR050351">
    <property type="entry name" value="BphY/WalK/GraS-like"/>
</dbReference>
<dbReference type="SMART" id="SM00387">
    <property type="entry name" value="HATPase_c"/>
    <property type="match status" value="1"/>
</dbReference>
<evidence type="ECO:0000313" key="10">
    <source>
        <dbReference type="EMBL" id="OPJ64633.1"/>
    </source>
</evidence>
<dbReference type="PANTHER" id="PTHR45453">
    <property type="entry name" value="PHOSPHATE REGULON SENSOR PROTEIN PHOR"/>
    <property type="match status" value="1"/>
</dbReference>
<dbReference type="GO" id="GO:0000155">
    <property type="term" value="F:phosphorelay sensor kinase activity"/>
    <property type="evidence" value="ECO:0007669"/>
    <property type="project" value="InterPro"/>
</dbReference>
<dbReference type="AlphaFoldDB" id="A0A1V4IXL2"/>
<dbReference type="InterPro" id="IPR003661">
    <property type="entry name" value="HisK_dim/P_dom"/>
</dbReference>
<keyword evidence="8" id="KW-1133">Transmembrane helix</keyword>
<accession>A0A1V4IXL2</accession>
<dbReference type="Proteomes" id="UP000190080">
    <property type="component" value="Unassembled WGS sequence"/>
</dbReference>
<keyword evidence="11" id="KW-1185">Reference proteome</keyword>
<dbReference type="OrthoDB" id="335833at2"/>
<dbReference type="SUPFAM" id="SSF55874">
    <property type="entry name" value="ATPase domain of HSP90 chaperone/DNA topoisomerase II/histidine kinase"/>
    <property type="match status" value="1"/>
</dbReference>
<dbReference type="PROSITE" id="PS50109">
    <property type="entry name" value="HIS_KIN"/>
    <property type="match status" value="1"/>
</dbReference>
<dbReference type="STRING" id="1450648.CLORY_05020"/>
<dbReference type="SMART" id="SM00388">
    <property type="entry name" value="HisKA"/>
    <property type="match status" value="1"/>
</dbReference>
<dbReference type="GO" id="GO:0004721">
    <property type="term" value="F:phosphoprotein phosphatase activity"/>
    <property type="evidence" value="ECO:0007669"/>
    <property type="project" value="TreeGrafter"/>
</dbReference>
<comment type="catalytic activity">
    <reaction evidence="1">
        <text>ATP + protein L-histidine = ADP + protein N-phospho-L-histidine.</text>
        <dbReference type="EC" id="2.7.13.3"/>
    </reaction>
</comment>
<proteinExistence type="predicted"/>
<keyword evidence="5 10" id="KW-0808">Transferase</keyword>
<dbReference type="InterPro" id="IPR036097">
    <property type="entry name" value="HisK_dim/P_sf"/>
</dbReference>
<evidence type="ECO:0000256" key="4">
    <source>
        <dbReference type="ARBA" id="ARBA00022553"/>
    </source>
</evidence>
<evidence type="ECO:0000256" key="6">
    <source>
        <dbReference type="ARBA" id="ARBA00022777"/>
    </source>
</evidence>
<dbReference type="InterPro" id="IPR005467">
    <property type="entry name" value="His_kinase_dom"/>
</dbReference>
<name>A0A1V4IXL2_9CLOT</name>
<evidence type="ECO:0000256" key="5">
    <source>
        <dbReference type="ARBA" id="ARBA00022679"/>
    </source>
</evidence>
<dbReference type="Pfam" id="PF00512">
    <property type="entry name" value="HisKA"/>
    <property type="match status" value="1"/>
</dbReference>
<evidence type="ECO:0000256" key="7">
    <source>
        <dbReference type="ARBA" id="ARBA00023012"/>
    </source>
</evidence>
<dbReference type="Gene3D" id="1.10.287.130">
    <property type="match status" value="1"/>
</dbReference>
<dbReference type="InterPro" id="IPR004358">
    <property type="entry name" value="Sig_transdc_His_kin-like_C"/>
</dbReference>
<comment type="subcellular location">
    <subcellularLocation>
        <location evidence="2">Membrane</location>
    </subcellularLocation>
</comment>
<dbReference type="PRINTS" id="PR00344">
    <property type="entry name" value="BCTRLSENSOR"/>
</dbReference>
<protein>
    <recommendedName>
        <fullName evidence="3">histidine kinase</fullName>
        <ecNumber evidence="3">2.7.13.3</ecNumber>
    </recommendedName>
</protein>
<dbReference type="GO" id="GO:0016036">
    <property type="term" value="P:cellular response to phosphate starvation"/>
    <property type="evidence" value="ECO:0007669"/>
    <property type="project" value="TreeGrafter"/>
</dbReference>
<feature type="transmembrane region" description="Helical" evidence="8">
    <location>
        <begin position="6"/>
        <end position="26"/>
    </location>
</feature>
<dbReference type="InterPro" id="IPR003594">
    <property type="entry name" value="HATPase_dom"/>
</dbReference>
<evidence type="ECO:0000256" key="1">
    <source>
        <dbReference type="ARBA" id="ARBA00000085"/>
    </source>
</evidence>
<keyword evidence="4" id="KW-0597">Phosphoprotein</keyword>
<dbReference type="PANTHER" id="PTHR45453:SF1">
    <property type="entry name" value="PHOSPHATE REGULON SENSOR PROTEIN PHOR"/>
    <property type="match status" value="1"/>
</dbReference>
<dbReference type="CDD" id="cd00075">
    <property type="entry name" value="HATPase"/>
    <property type="match status" value="1"/>
</dbReference>
<sequence length="309" mass="35102">MKMIDVLLIVMVVVSAISIVLTVYVFKVKKKLSNMLIILEDIEKGNRNRKILSNDKDDMAKICYKINGIVSRDNEEILKLQESDKAYRQLLTSISHDVRTPLASLIGYLDAVHSKIVEGEEKEEYIGIARSKSYKLKELVDILFEWFKINSNEKIFDFELTDINELTRGIIAGWIPAFEEKKVAFNINIPDTECKVSLDISSYSRIINNLMQNSMTHSECETIEVEIKSGEKEVEINISDDGRGIDKKDIPYVFDRLYRADKSRSGRGNGLGLSIAKELISAHHGSIAVESVPNKRTTFKIKLPVKETL</sequence>
<gene>
    <name evidence="10" type="primary">yycG_1</name>
    <name evidence="10" type="ORF">CLORY_05020</name>
</gene>
<dbReference type="FunFam" id="3.30.565.10:FF:000006">
    <property type="entry name" value="Sensor histidine kinase WalK"/>
    <property type="match status" value="1"/>
</dbReference>